<dbReference type="AlphaFoldDB" id="A0A670IKZ0"/>
<dbReference type="InterPro" id="IPR032745">
    <property type="entry name" value="GRIN_C"/>
</dbReference>
<reference evidence="4" key="3">
    <citation type="submission" date="2025-09" db="UniProtKB">
        <authorList>
            <consortium name="Ensembl"/>
        </authorList>
    </citation>
    <scope>IDENTIFICATION</scope>
</reference>
<dbReference type="PANTHER" id="PTHR15718">
    <property type="entry name" value="G PROTEIN-REGULATED INDUCER OF NEURITE OUTGROWTH C-TERMINAL DOMAIN-CONTAINING PROTEIN"/>
    <property type="match status" value="1"/>
</dbReference>
<evidence type="ECO:0000256" key="1">
    <source>
        <dbReference type="ARBA" id="ARBA00002358"/>
    </source>
</evidence>
<dbReference type="GeneTree" id="ENSGT00940000162796"/>
<sequence>MGSAKQPEALQLLNQDAVPEDAPQPSSSLPCSQEKDSCLQHTRCDGGDLTMRNCCVNDLGTKDGSQEDTMVDNPDQKEKAPAVATKPSMELVTDTGTVVLKDATAGGTTLEEDGERAAHHDLRHNSKQGSSCRDLPSSLSNTCNPLESKAVPGDVGTHLPAEPCLKATNKDPSSAPASLKHVAFLEPTKKTAEAEIIQAGTAHSEGGPALPTCLKNTSQGQPGASKGDISHFSSDVCEAADHLSEGHGGPLASEAPKEFTQDPLAAEATSGKSGRPATETDQLGDHSREVRFPAAEANTAGNSSRVPGNPVAAVPHEAKGTSGESQTTPGEATKEAEGLREVTPSESKGQNQAQEQQTPEMTSVAVSEERTTDVEKRSVELLTQTCSLEVTPPQHDAGTQVDNRVSLVSVAVSPINPPDGSSAFTFHTRGLGASSLKSPGPEQKPAKRDAEMQVSIPVETRSVATGPMTPVTKSPQATYPEVHVKGAQEETPEPVREVSWDEKGMTWEVYGASMEVEVLGMAIQKHLEKQIEEHGRQMVMTPQSTRASSIKGAPPKGEVKRQPSVFRALLQNVRRPRCCSRGGPTNLSVLAVEIDCTEYNEFGAL</sequence>
<reference evidence="4" key="2">
    <citation type="submission" date="2025-08" db="UniProtKB">
        <authorList>
            <consortium name="Ensembl"/>
        </authorList>
    </citation>
    <scope>IDENTIFICATION</scope>
</reference>
<reference evidence="4 5" key="1">
    <citation type="journal article" date="2019" name="Proc. Natl. Acad. Sci. U.S.A.">
        <title>Regulatory changes in pterin and carotenoid genes underlie balanced color polymorphisms in the wall lizard.</title>
        <authorList>
            <person name="Andrade P."/>
            <person name="Pinho C."/>
            <person name="Perez I de Lanuza G."/>
            <person name="Afonso S."/>
            <person name="Brejcha J."/>
            <person name="Rubin C.J."/>
            <person name="Wallerman O."/>
            <person name="Pereira P."/>
            <person name="Sabatino S.J."/>
            <person name="Bellati A."/>
            <person name="Pellitteri-Rosa D."/>
            <person name="Bosakova Z."/>
            <person name="Bunikis I."/>
            <person name="Carretero M.A."/>
            <person name="Feiner N."/>
            <person name="Marsik P."/>
            <person name="Pauperio F."/>
            <person name="Salvi D."/>
            <person name="Soler L."/>
            <person name="While G.M."/>
            <person name="Uller T."/>
            <person name="Font E."/>
            <person name="Andersson L."/>
            <person name="Carneiro M."/>
        </authorList>
    </citation>
    <scope>NUCLEOTIDE SEQUENCE</scope>
</reference>
<feature type="compositionally biased region" description="Basic and acidic residues" evidence="2">
    <location>
        <begin position="115"/>
        <end position="124"/>
    </location>
</feature>
<dbReference type="GO" id="GO:0031175">
    <property type="term" value="P:neuron projection development"/>
    <property type="evidence" value="ECO:0007669"/>
    <property type="project" value="TreeGrafter"/>
</dbReference>
<dbReference type="OMA" id="RNCCVNE"/>
<dbReference type="Ensembl" id="ENSPMRT00000012727.1">
    <property type="protein sequence ID" value="ENSPMRP00000011917.1"/>
    <property type="gene ID" value="ENSPMRG00000007962.1"/>
</dbReference>
<proteinExistence type="predicted"/>
<feature type="region of interest" description="Disordered" evidence="2">
    <location>
        <begin position="107"/>
        <end position="136"/>
    </location>
</feature>
<name>A0A670IKZ0_PODMU</name>
<feature type="compositionally biased region" description="Basic and acidic residues" evidence="2">
    <location>
        <begin position="33"/>
        <end position="42"/>
    </location>
</feature>
<feature type="region of interest" description="Disordered" evidence="2">
    <location>
        <begin position="203"/>
        <end position="374"/>
    </location>
</feature>
<dbReference type="InterPro" id="IPR026646">
    <property type="entry name" value="GPRIN2-like/GPRIN3"/>
</dbReference>
<evidence type="ECO:0000256" key="2">
    <source>
        <dbReference type="SAM" id="MobiDB-lite"/>
    </source>
</evidence>
<evidence type="ECO:0000259" key="3">
    <source>
        <dbReference type="Pfam" id="PF15235"/>
    </source>
</evidence>
<accession>A0A670IKZ0</accession>
<dbReference type="PANTHER" id="PTHR15718:SF7">
    <property type="entry name" value="G PROTEIN-REGULATED INDUCER OF NEURITE OUTGROWTH 1"/>
    <property type="match status" value="1"/>
</dbReference>
<dbReference type="Proteomes" id="UP000472272">
    <property type="component" value="Chromosome 2"/>
</dbReference>
<feature type="compositionally biased region" description="Polar residues" evidence="2">
    <location>
        <begin position="127"/>
        <end position="136"/>
    </location>
</feature>
<feature type="region of interest" description="Disordered" evidence="2">
    <location>
        <begin position="59"/>
        <end position="86"/>
    </location>
</feature>
<dbReference type="GO" id="GO:0005886">
    <property type="term" value="C:plasma membrane"/>
    <property type="evidence" value="ECO:0007669"/>
    <property type="project" value="TreeGrafter"/>
</dbReference>
<evidence type="ECO:0000313" key="5">
    <source>
        <dbReference type="Proteomes" id="UP000472272"/>
    </source>
</evidence>
<feature type="domain" description="G protein-regulated inducer of neurite outgrowth C-terminal" evidence="3">
    <location>
        <begin position="474"/>
        <end position="583"/>
    </location>
</feature>
<feature type="compositionally biased region" description="Polar residues" evidence="2">
    <location>
        <begin position="344"/>
        <end position="365"/>
    </location>
</feature>
<feature type="region of interest" description="Disordered" evidence="2">
    <location>
        <begin position="1"/>
        <end position="42"/>
    </location>
</feature>
<organism evidence="4 5">
    <name type="scientific">Podarcis muralis</name>
    <name type="common">Wall lizard</name>
    <name type="synonym">Lacerta muralis</name>
    <dbReference type="NCBI Taxonomy" id="64176"/>
    <lineage>
        <taxon>Eukaryota</taxon>
        <taxon>Metazoa</taxon>
        <taxon>Chordata</taxon>
        <taxon>Craniata</taxon>
        <taxon>Vertebrata</taxon>
        <taxon>Euteleostomi</taxon>
        <taxon>Lepidosauria</taxon>
        <taxon>Squamata</taxon>
        <taxon>Bifurcata</taxon>
        <taxon>Unidentata</taxon>
        <taxon>Episquamata</taxon>
        <taxon>Laterata</taxon>
        <taxon>Lacertibaenia</taxon>
        <taxon>Lacertidae</taxon>
        <taxon>Podarcis</taxon>
    </lineage>
</organism>
<keyword evidence="5" id="KW-1185">Reference proteome</keyword>
<dbReference type="Pfam" id="PF15235">
    <property type="entry name" value="GRIN_C"/>
    <property type="match status" value="1"/>
</dbReference>
<feature type="region of interest" description="Disordered" evidence="2">
    <location>
        <begin position="538"/>
        <end position="561"/>
    </location>
</feature>
<comment type="function">
    <text evidence="1">May be involved in neurite outgrowth.</text>
</comment>
<protein>
    <recommendedName>
        <fullName evidence="3">G protein-regulated inducer of neurite outgrowth C-terminal domain-containing protein</fullName>
    </recommendedName>
</protein>
<evidence type="ECO:0000313" key="4">
    <source>
        <dbReference type="Ensembl" id="ENSPMRP00000011917.1"/>
    </source>
</evidence>